<organism evidence="3 4">
    <name type="scientific">Bosea rubneri</name>
    <dbReference type="NCBI Taxonomy" id="3075434"/>
    <lineage>
        <taxon>Bacteria</taxon>
        <taxon>Pseudomonadati</taxon>
        <taxon>Pseudomonadota</taxon>
        <taxon>Alphaproteobacteria</taxon>
        <taxon>Hyphomicrobiales</taxon>
        <taxon>Boseaceae</taxon>
        <taxon>Bosea</taxon>
    </lineage>
</organism>
<evidence type="ECO:0000259" key="2">
    <source>
        <dbReference type="Pfam" id="PF01850"/>
    </source>
</evidence>
<keyword evidence="4" id="KW-1185">Reference proteome</keyword>
<evidence type="ECO:0000256" key="1">
    <source>
        <dbReference type="ARBA" id="ARBA00022842"/>
    </source>
</evidence>
<dbReference type="PANTHER" id="PTHR35901">
    <property type="entry name" value="RIBONUCLEASE VAPC3"/>
    <property type="match status" value="1"/>
</dbReference>
<proteinExistence type="predicted"/>
<feature type="domain" description="PIN" evidence="2">
    <location>
        <begin position="2"/>
        <end position="120"/>
    </location>
</feature>
<dbReference type="Pfam" id="PF01850">
    <property type="entry name" value="PIN"/>
    <property type="match status" value="1"/>
</dbReference>
<dbReference type="EMBL" id="JAWDID010000002">
    <property type="protein sequence ID" value="MDU0338734.1"/>
    <property type="molecule type" value="Genomic_DNA"/>
</dbReference>
<gene>
    <name evidence="3" type="ORF">RKE40_02525</name>
</gene>
<dbReference type="Proteomes" id="UP001254257">
    <property type="component" value="Unassembled WGS sequence"/>
</dbReference>
<dbReference type="PANTHER" id="PTHR35901:SF1">
    <property type="entry name" value="EXONUCLEASE VAPC9"/>
    <property type="match status" value="1"/>
</dbReference>
<reference evidence="3 4" key="1">
    <citation type="submission" date="2023-09" db="EMBL/GenBank/DDBJ databases">
        <title>Whole genome shotgun sequencing (WGS) of Bosea sp. ZW T0_25, isolated from stored onions (Allium cepa).</title>
        <authorList>
            <person name="Stoll D.A."/>
            <person name="Huch M."/>
        </authorList>
    </citation>
    <scope>NUCLEOTIDE SEQUENCE [LARGE SCALE GENOMIC DNA]</scope>
    <source>
        <strain evidence="3 4">ZW T0_25</strain>
    </source>
</reference>
<dbReference type="CDD" id="cd09873">
    <property type="entry name" value="PIN_Pae0151-like"/>
    <property type="match status" value="1"/>
</dbReference>
<protein>
    <submittedName>
        <fullName evidence="3">Type II toxin-antitoxin system VapC family toxin</fullName>
    </submittedName>
</protein>
<keyword evidence="1" id="KW-0460">Magnesium</keyword>
<evidence type="ECO:0000313" key="4">
    <source>
        <dbReference type="Proteomes" id="UP001254257"/>
    </source>
</evidence>
<dbReference type="SUPFAM" id="SSF88723">
    <property type="entry name" value="PIN domain-like"/>
    <property type="match status" value="1"/>
</dbReference>
<dbReference type="InterPro" id="IPR002716">
    <property type="entry name" value="PIN_dom"/>
</dbReference>
<dbReference type="Gene3D" id="3.40.50.1010">
    <property type="entry name" value="5'-nuclease"/>
    <property type="match status" value="1"/>
</dbReference>
<accession>A0ABU3S1T2</accession>
<comment type="caution">
    <text evidence="3">The sequence shown here is derived from an EMBL/GenBank/DDBJ whole genome shotgun (WGS) entry which is preliminary data.</text>
</comment>
<name>A0ABU3S1T2_9HYPH</name>
<dbReference type="InterPro" id="IPR051619">
    <property type="entry name" value="TypeII_TA_RNase_PINc/VapC"/>
</dbReference>
<dbReference type="InterPro" id="IPR044153">
    <property type="entry name" value="PIN_Pae0151-like"/>
</dbReference>
<evidence type="ECO:0000313" key="3">
    <source>
        <dbReference type="EMBL" id="MDU0338734.1"/>
    </source>
</evidence>
<dbReference type="InterPro" id="IPR029060">
    <property type="entry name" value="PIN-like_dom_sf"/>
</dbReference>
<dbReference type="RefSeq" id="WP_316016670.1">
    <property type="nucleotide sequence ID" value="NZ_JAWDID010000002.1"/>
</dbReference>
<sequence length="139" mass="15615">MIVIDASAALRWFIPASATASTYPLPDTDEPLVAPDLFLAEVRNTALVHMRKKELAREQAVAMVSTIDKLMAGYFPMADITEMAWSMALEFDHSVYDCYYIALTRQLDTVLVSADQRMIRKFASTTIASRLIHSADWKP</sequence>